<dbReference type="EMBL" id="FXUG01000003">
    <property type="protein sequence ID" value="SMP50566.1"/>
    <property type="molecule type" value="Genomic_DNA"/>
</dbReference>
<sequence>MPVGLSRLSLFGLLFCFAVVVLPGCGRSTGTTEVTEEAKSLYDEAGKNAEATGKAALAEEGR</sequence>
<reference evidence="1 2" key="1">
    <citation type="submission" date="2017-05" db="EMBL/GenBank/DDBJ databases">
        <authorList>
            <person name="Varghese N."/>
            <person name="Submissions S."/>
        </authorList>
    </citation>
    <scope>NUCLEOTIDE SEQUENCE [LARGE SCALE GENOMIC DNA]</scope>
    <source>
        <strain evidence="1 2">DSM 25457</strain>
    </source>
</reference>
<comment type="caution">
    <text evidence="1">The sequence shown here is derived from an EMBL/GenBank/DDBJ whole genome shotgun (WGS) entry which is preliminary data.</text>
</comment>
<evidence type="ECO:0008006" key="3">
    <source>
        <dbReference type="Google" id="ProtNLM"/>
    </source>
</evidence>
<dbReference type="Proteomes" id="UP001158067">
    <property type="component" value="Unassembled WGS sequence"/>
</dbReference>
<organism evidence="1 2">
    <name type="scientific">Neorhodopirellula lusitana</name>
    <dbReference type="NCBI Taxonomy" id="445327"/>
    <lineage>
        <taxon>Bacteria</taxon>
        <taxon>Pseudomonadati</taxon>
        <taxon>Planctomycetota</taxon>
        <taxon>Planctomycetia</taxon>
        <taxon>Pirellulales</taxon>
        <taxon>Pirellulaceae</taxon>
        <taxon>Neorhodopirellula</taxon>
    </lineage>
</organism>
<protein>
    <recommendedName>
        <fullName evidence="3">Secreted protein</fullName>
    </recommendedName>
</protein>
<proteinExistence type="predicted"/>
<gene>
    <name evidence="1" type="ORF">SAMN06265222_103126</name>
</gene>
<name>A0ABY1PZK1_9BACT</name>
<accession>A0ABY1PZK1</accession>
<evidence type="ECO:0000313" key="2">
    <source>
        <dbReference type="Proteomes" id="UP001158067"/>
    </source>
</evidence>
<evidence type="ECO:0000313" key="1">
    <source>
        <dbReference type="EMBL" id="SMP50566.1"/>
    </source>
</evidence>
<keyword evidence="2" id="KW-1185">Reference proteome</keyword>